<name>A0AAW0L5N7_QUESU</name>
<protein>
    <recommendedName>
        <fullName evidence="2">Peptidyl-prolyl cis-trans isomerase</fullName>
        <ecNumber evidence="2">5.2.1.8</ecNumber>
    </recommendedName>
</protein>
<dbReference type="PROSITE" id="PS50198">
    <property type="entry name" value="PPIC_PPIASE_2"/>
    <property type="match status" value="1"/>
</dbReference>
<dbReference type="SUPFAM" id="SSF54534">
    <property type="entry name" value="FKBP-like"/>
    <property type="match status" value="1"/>
</dbReference>
<evidence type="ECO:0000313" key="6">
    <source>
        <dbReference type="Proteomes" id="UP000237347"/>
    </source>
</evidence>
<evidence type="ECO:0000259" key="4">
    <source>
        <dbReference type="PROSITE" id="PS50198"/>
    </source>
</evidence>
<comment type="caution">
    <text evidence="5">The sequence shown here is derived from an EMBL/GenBank/DDBJ whole genome shotgun (WGS) entry which is preliminary data.</text>
</comment>
<evidence type="ECO:0000256" key="3">
    <source>
        <dbReference type="SAM" id="MobiDB-lite"/>
    </source>
</evidence>
<evidence type="ECO:0000313" key="5">
    <source>
        <dbReference type="EMBL" id="KAK7845906.1"/>
    </source>
</evidence>
<dbReference type="EMBL" id="PKMF04000163">
    <property type="protein sequence ID" value="KAK7845906.1"/>
    <property type="molecule type" value="Genomic_DNA"/>
</dbReference>
<comment type="catalytic activity">
    <reaction evidence="2">
        <text>[protein]-peptidylproline (omega=180) = [protein]-peptidylproline (omega=0)</text>
        <dbReference type="Rhea" id="RHEA:16237"/>
        <dbReference type="Rhea" id="RHEA-COMP:10747"/>
        <dbReference type="Rhea" id="RHEA-COMP:10748"/>
        <dbReference type="ChEBI" id="CHEBI:83833"/>
        <dbReference type="ChEBI" id="CHEBI:83834"/>
        <dbReference type="EC" id="5.2.1.8"/>
    </reaction>
</comment>
<proteinExistence type="predicted"/>
<sequence length="114" mass="12918">MNTARDSVVSQLKSICDNIVSSKAKFDDLATRLSDCSSAKRGGNLDICSKGSPHTWTQKEEWEKVMFEDINSFLQRQGRKRSKWPLPQQQGRVGQERNPPLKDTKGEKKLAPKN</sequence>
<feature type="domain" description="PpiC" evidence="4">
    <location>
        <begin position="1"/>
        <end position="52"/>
    </location>
</feature>
<keyword evidence="1 2" id="KW-0413">Isomerase</keyword>
<accession>A0AAW0L5N7</accession>
<gene>
    <name evidence="5" type="primary">PIN1_2</name>
    <name evidence="5" type="ORF">CFP56_008788</name>
</gene>
<dbReference type="GO" id="GO:0003755">
    <property type="term" value="F:peptidyl-prolyl cis-trans isomerase activity"/>
    <property type="evidence" value="ECO:0007669"/>
    <property type="project" value="UniProtKB-UniRule"/>
</dbReference>
<reference evidence="5 6" key="1">
    <citation type="journal article" date="2018" name="Sci. Data">
        <title>The draft genome sequence of cork oak.</title>
        <authorList>
            <person name="Ramos A.M."/>
            <person name="Usie A."/>
            <person name="Barbosa P."/>
            <person name="Barros P.M."/>
            <person name="Capote T."/>
            <person name="Chaves I."/>
            <person name="Simoes F."/>
            <person name="Abreu I."/>
            <person name="Carrasquinho I."/>
            <person name="Faro C."/>
            <person name="Guimaraes J.B."/>
            <person name="Mendonca D."/>
            <person name="Nobrega F."/>
            <person name="Rodrigues L."/>
            <person name="Saibo N.J.M."/>
            <person name="Varela M.C."/>
            <person name="Egas C."/>
            <person name="Matos J."/>
            <person name="Miguel C.M."/>
            <person name="Oliveira M.M."/>
            <person name="Ricardo C.P."/>
            <person name="Goncalves S."/>
        </authorList>
    </citation>
    <scope>NUCLEOTIDE SEQUENCE [LARGE SCALE GENOMIC DNA]</scope>
    <source>
        <strain evidence="6">cv. HL8</strain>
    </source>
</reference>
<keyword evidence="1 2" id="KW-0697">Rotamase</keyword>
<dbReference type="Pfam" id="PF00639">
    <property type="entry name" value="Rotamase"/>
    <property type="match status" value="1"/>
</dbReference>
<evidence type="ECO:0000256" key="1">
    <source>
        <dbReference type="PROSITE-ProRule" id="PRU00278"/>
    </source>
</evidence>
<dbReference type="Proteomes" id="UP000237347">
    <property type="component" value="Unassembled WGS sequence"/>
</dbReference>
<evidence type="ECO:0000256" key="2">
    <source>
        <dbReference type="RuleBase" id="RU363014"/>
    </source>
</evidence>
<dbReference type="InterPro" id="IPR000297">
    <property type="entry name" value="PPIase_PpiC"/>
</dbReference>
<feature type="compositionally biased region" description="Basic and acidic residues" evidence="3">
    <location>
        <begin position="99"/>
        <end position="114"/>
    </location>
</feature>
<organism evidence="5 6">
    <name type="scientific">Quercus suber</name>
    <name type="common">Cork oak</name>
    <dbReference type="NCBI Taxonomy" id="58331"/>
    <lineage>
        <taxon>Eukaryota</taxon>
        <taxon>Viridiplantae</taxon>
        <taxon>Streptophyta</taxon>
        <taxon>Embryophyta</taxon>
        <taxon>Tracheophyta</taxon>
        <taxon>Spermatophyta</taxon>
        <taxon>Magnoliopsida</taxon>
        <taxon>eudicotyledons</taxon>
        <taxon>Gunneridae</taxon>
        <taxon>Pentapetalae</taxon>
        <taxon>rosids</taxon>
        <taxon>fabids</taxon>
        <taxon>Fagales</taxon>
        <taxon>Fagaceae</taxon>
        <taxon>Quercus</taxon>
    </lineage>
</organism>
<dbReference type="AlphaFoldDB" id="A0AAW0L5N7"/>
<dbReference type="EC" id="5.2.1.8" evidence="2"/>
<dbReference type="InterPro" id="IPR046357">
    <property type="entry name" value="PPIase_dom_sf"/>
</dbReference>
<feature type="region of interest" description="Disordered" evidence="3">
    <location>
        <begin position="76"/>
        <end position="114"/>
    </location>
</feature>
<keyword evidence="6" id="KW-1185">Reference proteome</keyword>
<dbReference type="Gene3D" id="3.10.50.40">
    <property type="match status" value="1"/>
</dbReference>